<dbReference type="AlphaFoldDB" id="W4K4K9"/>
<dbReference type="CDD" id="cd12148">
    <property type="entry name" value="fungal_TF_MHR"/>
    <property type="match status" value="1"/>
</dbReference>
<protein>
    <recommendedName>
        <fullName evidence="2">Xylanolytic transcriptional activator regulatory domain-containing protein</fullName>
    </recommendedName>
</protein>
<dbReference type="PANTHER" id="PTHR46910">
    <property type="entry name" value="TRANSCRIPTION FACTOR PDR1"/>
    <property type="match status" value="1"/>
</dbReference>
<reference evidence="3 4" key="1">
    <citation type="journal article" date="2012" name="New Phytol.">
        <title>Insight into trade-off between wood decay and parasitism from the genome of a fungal forest pathogen.</title>
        <authorList>
            <person name="Olson A."/>
            <person name="Aerts A."/>
            <person name="Asiegbu F."/>
            <person name="Belbahri L."/>
            <person name="Bouzid O."/>
            <person name="Broberg A."/>
            <person name="Canback B."/>
            <person name="Coutinho P.M."/>
            <person name="Cullen D."/>
            <person name="Dalman K."/>
            <person name="Deflorio G."/>
            <person name="van Diepen L.T."/>
            <person name="Dunand C."/>
            <person name="Duplessis S."/>
            <person name="Durling M."/>
            <person name="Gonthier P."/>
            <person name="Grimwood J."/>
            <person name="Fossdal C.G."/>
            <person name="Hansson D."/>
            <person name="Henrissat B."/>
            <person name="Hietala A."/>
            <person name="Himmelstrand K."/>
            <person name="Hoffmeister D."/>
            <person name="Hogberg N."/>
            <person name="James T.Y."/>
            <person name="Karlsson M."/>
            <person name="Kohler A."/>
            <person name="Kues U."/>
            <person name="Lee Y.H."/>
            <person name="Lin Y.C."/>
            <person name="Lind M."/>
            <person name="Lindquist E."/>
            <person name="Lombard V."/>
            <person name="Lucas S."/>
            <person name="Lunden K."/>
            <person name="Morin E."/>
            <person name="Murat C."/>
            <person name="Park J."/>
            <person name="Raffaello T."/>
            <person name="Rouze P."/>
            <person name="Salamov A."/>
            <person name="Schmutz J."/>
            <person name="Solheim H."/>
            <person name="Stahlberg J."/>
            <person name="Velez H."/>
            <person name="de Vries R.P."/>
            <person name="Wiebenga A."/>
            <person name="Woodward S."/>
            <person name="Yakovlev I."/>
            <person name="Garbelotto M."/>
            <person name="Martin F."/>
            <person name="Grigoriev I.V."/>
            <person name="Stenlid J."/>
        </authorList>
    </citation>
    <scope>NUCLEOTIDE SEQUENCE [LARGE SCALE GENOMIC DNA]</scope>
    <source>
        <strain evidence="3 4">TC 32-1</strain>
    </source>
</reference>
<dbReference type="HOGENOM" id="CLU_097027_0_0_1"/>
<accession>W4K4K9</accession>
<dbReference type="GO" id="GO:0006351">
    <property type="term" value="P:DNA-templated transcription"/>
    <property type="evidence" value="ECO:0007669"/>
    <property type="project" value="InterPro"/>
</dbReference>
<dbReference type="eggNOG" id="ENOG502QSY2">
    <property type="taxonomic scope" value="Eukaryota"/>
</dbReference>
<evidence type="ECO:0000313" key="4">
    <source>
        <dbReference type="Proteomes" id="UP000030671"/>
    </source>
</evidence>
<dbReference type="OrthoDB" id="4456959at2759"/>
<dbReference type="KEGG" id="hir:HETIRDRAFT_246745"/>
<feature type="non-terminal residue" evidence="3">
    <location>
        <position position="1"/>
    </location>
</feature>
<dbReference type="Proteomes" id="UP000030671">
    <property type="component" value="Unassembled WGS sequence"/>
</dbReference>
<feature type="non-terminal residue" evidence="3">
    <location>
        <position position="245"/>
    </location>
</feature>
<dbReference type="RefSeq" id="XP_009547462.1">
    <property type="nucleotide sequence ID" value="XM_009549167.1"/>
</dbReference>
<dbReference type="InParanoid" id="W4K4K9"/>
<dbReference type="GO" id="GO:0003677">
    <property type="term" value="F:DNA binding"/>
    <property type="evidence" value="ECO:0007669"/>
    <property type="project" value="InterPro"/>
</dbReference>
<dbReference type="InterPro" id="IPR007219">
    <property type="entry name" value="XnlR_reg_dom"/>
</dbReference>
<dbReference type="GeneID" id="20669125"/>
<feature type="domain" description="Xylanolytic transcriptional activator regulatory" evidence="2">
    <location>
        <begin position="3"/>
        <end position="109"/>
    </location>
</feature>
<organism evidence="3 4">
    <name type="scientific">Heterobasidion irregulare (strain TC 32-1)</name>
    <dbReference type="NCBI Taxonomy" id="747525"/>
    <lineage>
        <taxon>Eukaryota</taxon>
        <taxon>Fungi</taxon>
        <taxon>Dikarya</taxon>
        <taxon>Basidiomycota</taxon>
        <taxon>Agaricomycotina</taxon>
        <taxon>Agaricomycetes</taxon>
        <taxon>Russulales</taxon>
        <taxon>Bondarzewiaceae</taxon>
        <taxon>Heterobasidion</taxon>
        <taxon>Heterobasidion annosum species complex</taxon>
    </lineage>
</organism>
<dbReference type="GO" id="GO:0003700">
    <property type="term" value="F:DNA-binding transcription factor activity"/>
    <property type="evidence" value="ECO:0007669"/>
    <property type="project" value="InterPro"/>
</dbReference>
<name>W4K4K9_HETIT</name>
<sequence>DVGAHRRKVYGDRPSVEEELWKRAWWYLVAFDRIGSVMLGRPCATREEDFDADLPLEVDDEYWENEDPTLAFQQPPDKPCRVSAFKLLLRLTDIIAFTLRTFYALNKDPTTVLHNQQPVEILKDMNAAMLQWTQLVPEYLKWSPEMEDLAFANQSTTIYLTYSLIQILVHRSFLPPSLARLRALGDAPSAGSTSAHTMTSLAIAVNAAKAGARFLHVLRVRGLSNIPILLTASELCAAVLCLDVW</sequence>
<evidence type="ECO:0000313" key="3">
    <source>
        <dbReference type="EMBL" id="ETW80752.1"/>
    </source>
</evidence>
<evidence type="ECO:0000256" key="1">
    <source>
        <dbReference type="ARBA" id="ARBA00023242"/>
    </source>
</evidence>
<gene>
    <name evidence="3" type="ORF">HETIRDRAFT_246745</name>
</gene>
<proteinExistence type="predicted"/>
<dbReference type="EMBL" id="KI925459">
    <property type="protein sequence ID" value="ETW80752.1"/>
    <property type="molecule type" value="Genomic_DNA"/>
</dbReference>
<dbReference type="PANTHER" id="PTHR46910:SF38">
    <property type="entry name" value="ZN(2)-C6 FUNGAL-TYPE DOMAIN-CONTAINING PROTEIN"/>
    <property type="match status" value="1"/>
</dbReference>
<dbReference type="InterPro" id="IPR050987">
    <property type="entry name" value="AtrR-like"/>
</dbReference>
<keyword evidence="4" id="KW-1185">Reference proteome</keyword>
<dbReference type="GO" id="GO:0008270">
    <property type="term" value="F:zinc ion binding"/>
    <property type="evidence" value="ECO:0007669"/>
    <property type="project" value="InterPro"/>
</dbReference>
<evidence type="ECO:0000259" key="2">
    <source>
        <dbReference type="Pfam" id="PF04082"/>
    </source>
</evidence>
<dbReference type="Pfam" id="PF04082">
    <property type="entry name" value="Fungal_trans"/>
    <property type="match status" value="1"/>
</dbReference>
<keyword evidence="1" id="KW-0539">Nucleus</keyword>